<reference evidence="2" key="1">
    <citation type="journal article" date="2020" name="Nature">
        <title>Giant virus diversity and host interactions through global metagenomics.</title>
        <authorList>
            <person name="Schulz F."/>
            <person name="Roux S."/>
            <person name="Paez-Espino D."/>
            <person name="Jungbluth S."/>
            <person name="Walsh D.A."/>
            <person name="Denef V.J."/>
            <person name="McMahon K.D."/>
            <person name="Konstantinidis K.T."/>
            <person name="Eloe-Fadrosh E.A."/>
            <person name="Kyrpides N.C."/>
            <person name="Woyke T."/>
        </authorList>
    </citation>
    <scope>NUCLEOTIDE SEQUENCE</scope>
    <source>
        <strain evidence="2">GVMAG-M-3300023184-165</strain>
    </source>
</reference>
<name>A0A6C0HQM3_9ZZZZ</name>
<dbReference type="EMBL" id="MN740005">
    <property type="protein sequence ID" value="QHT82998.1"/>
    <property type="molecule type" value="Genomic_DNA"/>
</dbReference>
<protein>
    <submittedName>
        <fullName evidence="2">Uncharacterized protein</fullName>
    </submittedName>
</protein>
<sequence length="166" mass="19283">MFANITEARVSKVFSALRLGEVNRVDFVPKTDKNGKNYNAAYIHFDFWYDSDTVSHFQERVTNSDKEARVVYDEPWYWIVLENTAVKTPKSQDKETEFVSSDYAAILENKLAAVEKRLEELEESSWERIAELEERVLVLEQDAQDELMQSLAEAEDYADMPALVQM</sequence>
<accession>A0A6C0HQM3</accession>
<feature type="coiled-coil region" evidence="1">
    <location>
        <begin position="104"/>
        <end position="149"/>
    </location>
</feature>
<proteinExistence type="predicted"/>
<dbReference type="AlphaFoldDB" id="A0A6C0HQM3"/>
<evidence type="ECO:0000313" key="2">
    <source>
        <dbReference type="EMBL" id="QHT82998.1"/>
    </source>
</evidence>
<keyword evidence="1" id="KW-0175">Coiled coil</keyword>
<evidence type="ECO:0000256" key="1">
    <source>
        <dbReference type="SAM" id="Coils"/>
    </source>
</evidence>
<organism evidence="2">
    <name type="scientific">viral metagenome</name>
    <dbReference type="NCBI Taxonomy" id="1070528"/>
    <lineage>
        <taxon>unclassified sequences</taxon>
        <taxon>metagenomes</taxon>
        <taxon>organismal metagenomes</taxon>
    </lineage>
</organism>